<dbReference type="CDD" id="cd16376">
    <property type="entry name" value="Avd_like"/>
    <property type="match status" value="1"/>
</dbReference>
<name>A0A0G1FQZ4_9BACT</name>
<reference evidence="1 2" key="1">
    <citation type="journal article" date="2015" name="Nature">
        <title>rRNA introns, odd ribosomes, and small enigmatic genomes across a large radiation of phyla.</title>
        <authorList>
            <person name="Brown C.T."/>
            <person name="Hug L.A."/>
            <person name="Thomas B.C."/>
            <person name="Sharon I."/>
            <person name="Castelle C.J."/>
            <person name="Singh A."/>
            <person name="Wilkins M.J."/>
            <person name="Williams K.H."/>
            <person name="Banfield J.F."/>
        </authorList>
    </citation>
    <scope>NUCLEOTIDE SEQUENCE [LARGE SCALE GENOMIC DNA]</scope>
</reference>
<dbReference type="EMBL" id="LCFQ01000013">
    <property type="protein sequence ID" value="KKS97456.1"/>
    <property type="molecule type" value="Genomic_DNA"/>
</dbReference>
<gene>
    <name evidence="1" type="ORF">UV74_C0013G0578</name>
</gene>
<dbReference type="AlphaFoldDB" id="A0A0G1FQZ4"/>
<dbReference type="InterPro" id="IPR036583">
    <property type="entry name" value="23S_rRNA_IVS_sf"/>
</dbReference>
<dbReference type="InterPro" id="IPR055360">
    <property type="entry name" value="bAvd"/>
</dbReference>
<organism evidence="1 2">
    <name type="scientific">Candidatus Woesebacteria bacterium GW2011_GWB1_43_14</name>
    <dbReference type="NCBI Taxonomy" id="1618578"/>
    <lineage>
        <taxon>Bacteria</taxon>
        <taxon>Candidatus Woeseibacteriota</taxon>
    </lineage>
</organism>
<dbReference type="Gene3D" id="1.20.1440.60">
    <property type="entry name" value="23S rRNA-intervening sequence"/>
    <property type="match status" value="1"/>
</dbReference>
<sequence length="73" mass="8512">MTLDLVILANTLPNHKKGEKIHLASVAFDQLKTRLRMAHELKLFSDKKYAFVIEQNEEIGKMMSGWLKWAQKQ</sequence>
<dbReference type="Proteomes" id="UP000034090">
    <property type="component" value="Unassembled WGS sequence"/>
</dbReference>
<evidence type="ECO:0000313" key="2">
    <source>
        <dbReference type="Proteomes" id="UP000034090"/>
    </source>
</evidence>
<dbReference type="SUPFAM" id="SSF158446">
    <property type="entry name" value="IVS-encoded protein-like"/>
    <property type="match status" value="1"/>
</dbReference>
<accession>A0A0G1FQZ4</accession>
<comment type="caution">
    <text evidence="1">The sequence shown here is derived from an EMBL/GenBank/DDBJ whole genome shotgun (WGS) entry which is preliminary data.</text>
</comment>
<evidence type="ECO:0000313" key="1">
    <source>
        <dbReference type="EMBL" id="KKS97456.1"/>
    </source>
</evidence>
<proteinExistence type="predicted"/>
<evidence type="ECO:0008006" key="3">
    <source>
        <dbReference type="Google" id="ProtNLM"/>
    </source>
</evidence>
<protein>
    <recommendedName>
        <fullName evidence="3">Four helix bundle protein</fullName>
    </recommendedName>
</protein>